<dbReference type="EMBL" id="AVOT02017938">
    <property type="protein sequence ID" value="MBW0504435.1"/>
    <property type="molecule type" value="Genomic_DNA"/>
</dbReference>
<accession>A0A9Q3DJJ3</accession>
<proteinExistence type="predicted"/>
<evidence type="ECO:0000313" key="3">
    <source>
        <dbReference type="Proteomes" id="UP000765509"/>
    </source>
</evidence>
<protein>
    <submittedName>
        <fullName evidence="2">Uncharacterized protein</fullName>
    </submittedName>
</protein>
<reference evidence="2" key="1">
    <citation type="submission" date="2021-03" db="EMBL/GenBank/DDBJ databases">
        <title>Draft genome sequence of rust myrtle Austropuccinia psidii MF-1, a brazilian biotype.</title>
        <authorList>
            <person name="Quecine M.C."/>
            <person name="Pachon D.M.R."/>
            <person name="Bonatelli M.L."/>
            <person name="Correr F.H."/>
            <person name="Franceschini L.M."/>
            <person name="Leite T.F."/>
            <person name="Margarido G.R.A."/>
            <person name="Almeida C.A."/>
            <person name="Ferrarezi J.A."/>
            <person name="Labate C.A."/>
        </authorList>
    </citation>
    <scope>NUCLEOTIDE SEQUENCE</scope>
    <source>
        <strain evidence="2">MF-1</strain>
    </source>
</reference>
<organism evidence="2 3">
    <name type="scientific">Austropuccinia psidii MF-1</name>
    <dbReference type="NCBI Taxonomy" id="1389203"/>
    <lineage>
        <taxon>Eukaryota</taxon>
        <taxon>Fungi</taxon>
        <taxon>Dikarya</taxon>
        <taxon>Basidiomycota</taxon>
        <taxon>Pucciniomycotina</taxon>
        <taxon>Pucciniomycetes</taxon>
        <taxon>Pucciniales</taxon>
        <taxon>Sphaerophragmiaceae</taxon>
        <taxon>Austropuccinia</taxon>
    </lineage>
</organism>
<feature type="region of interest" description="Disordered" evidence="1">
    <location>
        <begin position="37"/>
        <end position="78"/>
    </location>
</feature>
<sequence length="147" mass="16609">MKIKFLVTVGTNQSRRCRFRSPSGRTSRGCFECWQAQPGRNRPDRNARQPRVTTPPTAIRTVPNRHRQTGLKGLSPQPSANPTLRLLGCTQNFELIFLALRLNELRMKGWTSSTNQGSTVLTKWVERRLWKSEGEDASVASTVGFIP</sequence>
<name>A0A9Q3DJJ3_9BASI</name>
<keyword evidence="3" id="KW-1185">Reference proteome</keyword>
<dbReference type="AlphaFoldDB" id="A0A9Q3DJJ3"/>
<gene>
    <name evidence="2" type="ORF">O181_044150</name>
</gene>
<evidence type="ECO:0000256" key="1">
    <source>
        <dbReference type="SAM" id="MobiDB-lite"/>
    </source>
</evidence>
<comment type="caution">
    <text evidence="2">The sequence shown here is derived from an EMBL/GenBank/DDBJ whole genome shotgun (WGS) entry which is preliminary data.</text>
</comment>
<dbReference type="Proteomes" id="UP000765509">
    <property type="component" value="Unassembled WGS sequence"/>
</dbReference>
<evidence type="ECO:0000313" key="2">
    <source>
        <dbReference type="EMBL" id="MBW0504435.1"/>
    </source>
</evidence>